<evidence type="ECO:0000313" key="8">
    <source>
        <dbReference type="EMBL" id="PON26711.1"/>
    </source>
</evidence>
<protein>
    <recommendedName>
        <fullName evidence="10">Major facilitator superfamily (MFS) profile domain-containing protein</fullName>
    </recommendedName>
</protein>
<feature type="transmembrane region" description="Helical" evidence="7">
    <location>
        <begin position="129"/>
        <end position="150"/>
    </location>
</feature>
<keyword evidence="6 7" id="KW-0472">Membrane</keyword>
<gene>
    <name evidence="8" type="ORF">TGAM01_v204212</name>
</gene>
<dbReference type="PANTHER" id="PTHR23501">
    <property type="entry name" value="MAJOR FACILITATOR SUPERFAMILY"/>
    <property type="match status" value="1"/>
</dbReference>
<evidence type="ECO:0000256" key="2">
    <source>
        <dbReference type="ARBA" id="ARBA00007520"/>
    </source>
</evidence>
<evidence type="ECO:0000256" key="7">
    <source>
        <dbReference type="SAM" id="Phobius"/>
    </source>
</evidence>
<dbReference type="AlphaFoldDB" id="A0A2P4ZR17"/>
<dbReference type="Proteomes" id="UP000054821">
    <property type="component" value="Unassembled WGS sequence"/>
</dbReference>
<feature type="transmembrane region" description="Helical" evidence="7">
    <location>
        <begin position="245"/>
        <end position="264"/>
    </location>
</feature>
<dbReference type="EMBL" id="JPDN02000012">
    <property type="protein sequence ID" value="PON26711.1"/>
    <property type="molecule type" value="Genomic_DNA"/>
</dbReference>
<evidence type="ECO:0000313" key="9">
    <source>
        <dbReference type="Proteomes" id="UP000054821"/>
    </source>
</evidence>
<feature type="transmembrane region" description="Helical" evidence="7">
    <location>
        <begin position="55"/>
        <end position="79"/>
    </location>
</feature>
<proteinExistence type="inferred from homology"/>
<sequence>MAGGRWPWHDGRTIALWVVFGILLTSYILQQWLCVFTTPRSRSFPVHLLASRTQVLLGITTASNVAVCFFVIYFIPLYFQFVHGDGALLAAVRLLPFITSMSPPAWLGLLSSLGSGLLMGYIKTSTSQGVIYGILVLLGFGSGLTFSMGFSVSTLKVKPSAIGNVVSFQDICRLGSSTIVLVIAGQVFQSRATANFEHVLAGKGFSSADIQGAVAGAQSTLFKQLDASLKLEAISAITEAIQRTFVLTIVGAAIMTLAGACMRVDKIFEARSTRLDESEATQLPLP</sequence>
<keyword evidence="3" id="KW-0813">Transport</keyword>
<organism evidence="8 9">
    <name type="scientific">Trichoderma gamsii</name>
    <dbReference type="NCBI Taxonomy" id="398673"/>
    <lineage>
        <taxon>Eukaryota</taxon>
        <taxon>Fungi</taxon>
        <taxon>Dikarya</taxon>
        <taxon>Ascomycota</taxon>
        <taxon>Pezizomycotina</taxon>
        <taxon>Sordariomycetes</taxon>
        <taxon>Hypocreomycetidae</taxon>
        <taxon>Hypocreales</taxon>
        <taxon>Hypocreaceae</taxon>
        <taxon>Trichoderma</taxon>
    </lineage>
</organism>
<feature type="transmembrane region" description="Helical" evidence="7">
    <location>
        <begin position="105"/>
        <end position="122"/>
    </location>
</feature>
<evidence type="ECO:0000256" key="4">
    <source>
        <dbReference type="ARBA" id="ARBA00022692"/>
    </source>
</evidence>
<name>A0A2P4ZR17_9HYPO</name>
<dbReference type="RefSeq" id="XP_018665149.1">
    <property type="nucleotide sequence ID" value="XM_018801834.1"/>
</dbReference>
<dbReference type="PANTHER" id="PTHR23501:SF12">
    <property type="entry name" value="MAJOR FACILITATOR SUPERFAMILY (MFS) PROFILE DOMAIN-CONTAINING PROTEIN-RELATED"/>
    <property type="match status" value="1"/>
</dbReference>
<accession>A0A2P4ZR17</accession>
<keyword evidence="9" id="KW-1185">Reference proteome</keyword>
<dbReference type="InterPro" id="IPR036259">
    <property type="entry name" value="MFS_trans_sf"/>
</dbReference>
<comment type="caution">
    <text evidence="8">The sequence shown here is derived from an EMBL/GenBank/DDBJ whole genome shotgun (WGS) entry which is preliminary data.</text>
</comment>
<feature type="transmembrane region" description="Helical" evidence="7">
    <location>
        <begin position="14"/>
        <end position="35"/>
    </location>
</feature>
<dbReference type="GeneID" id="29981917"/>
<dbReference type="GO" id="GO:0005886">
    <property type="term" value="C:plasma membrane"/>
    <property type="evidence" value="ECO:0007669"/>
    <property type="project" value="TreeGrafter"/>
</dbReference>
<evidence type="ECO:0000256" key="6">
    <source>
        <dbReference type="ARBA" id="ARBA00023136"/>
    </source>
</evidence>
<keyword evidence="4 7" id="KW-0812">Transmembrane</keyword>
<dbReference type="GO" id="GO:0022857">
    <property type="term" value="F:transmembrane transporter activity"/>
    <property type="evidence" value="ECO:0007669"/>
    <property type="project" value="TreeGrafter"/>
</dbReference>
<evidence type="ECO:0000256" key="5">
    <source>
        <dbReference type="ARBA" id="ARBA00022989"/>
    </source>
</evidence>
<evidence type="ECO:0008006" key="10">
    <source>
        <dbReference type="Google" id="ProtNLM"/>
    </source>
</evidence>
<comment type="subcellular location">
    <subcellularLocation>
        <location evidence="1">Membrane</location>
        <topology evidence="1">Multi-pass membrane protein</topology>
    </subcellularLocation>
</comment>
<dbReference type="SUPFAM" id="SSF103473">
    <property type="entry name" value="MFS general substrate transporter"/>
    <property type="match status" value="1"/>
</dbReference>
<evidence type="ECO:0000256" key="1">
    <source>
        <dbReference type="ARBA" id="ARBA00004141"/>
    </source>
</evidence>
<keyword evidence="5 7" id="KW-1133">Transmembrane helix</keyword>
<comment type="similarity">
    <text evidence="2">Belongs to the major facilitator superfamily. TCR/Tet family.</text>
</comment>
<evidence type="ECO:0000256" key="3">
    <source>
        <dbReference type="ARBA" id="ARBA00022448"/>
    </source>
</evidence>
<reference evidence="8 9" key="1">
    <citation type="journal article" date="2016" name="Genome Announc.">
        <title>Draft Whole-Genome Sequence of Trichoderma gamsii T6085, a Promising Biocontrol Agent of Fusarium Head Blight on Wheat.</title>
        <authorList>
            <person name="Baroncelli R."/>
            <person name="Zapparata A."/>
            <person name="Piaggeschi G."/>
            <person name="Sarrocco S."/>
            <person name="Vannacci G."/>
        </authorList>
    </citation>
    <scope>NUCLEOTIDE SEQUENCE [LARGE SCALE GENOMIC DNA]</scope>
    <source>
        <strain evidence="8 9">T6085</strain>
    </source>
</reference>